<protein>
    <submittedName>
        <fullName evidence="2">Uncharacterized protein</fullName>
    </submittedName>
</protein>
<proteinExistence type="predicted"/>
<keyword evidence="1" id="KW-0472">Membrane</keyword>
<feature type="transmembrane region" description="Helical" evidence="1">
    <location>
        <begin position="166"/>
        <end position="186"/>
    </location>
</feature>
<feature type="transmembrane region" description="Helical" evidence="1">
    <location>
        <begin position="277"/>
        <end position="294"/>
    </location>
</feature>
<evidence type="ECO:0000313" key="2">
    <source>
        <dbReference type="EMBL" id="GIH25729.1"/>
    </source>
</evidence>
<comment type="caution">
    <text evidence="2">The sequence shown here is derived from an EMBL/GenBank/DDBJ whole genome shotgun (WGS) entry which is preliminary data.</text>
</comment>
<dbReference type="AlphaFoldDB" id="A0A919UL83"/>
<feature type="transmembrane region" description="Helical" evidence="1">
    <location>
        <begin position="74"/>
        <end position="99"/>
    </location>
</feature>
<gene>
    <name evidence="2" type="ORF">Aph01nite_40390</name>
</gene>
<feature type="transmembrane region" description="Helical" evidence="1">
    <location>
        <begin position="136"/>
        <end position="154"/>
    </location>
</feature>
<evidence type="ECO:0000256" key="1">
    <source>
        <dbReference type="SAM" id="Phobius"/>
    </source>
</evidence>
<feature type="transmembrane region" description="Helical" evidence="1">
    <location>
        <begin position="252"/>
        <end position="271"/>
    </location>
</feature>
<feature type="transmembrane region" description="Helical" evidence="1">
    <location>
        <begin position="105"/>
        <end position="124"/>
    </location>
</feature>
<reference evidence="2" key="1">
    <citation type="submission" date="2021-01" db="EMBL/GenBank/DDBJ databases">
        <title>Whole genome shotgun sequence of Acrocarpospora phusangensis NBRC 108782.</title>
        <authorList>
            <person name="Komaki H."/>
            <person name="Tamura T."/>
        </authorList>
    </citation>
    <scope>NUCLEOTIDE SEQUENCE</scope>
    <source>
        <strain evidence="2">NBRC 108782</strain>
    </source>
</reference>
<organism evidence="2 3">
    <name type="scientific">Acrocarpospora phusangensis</name>
    <dbReference type="NCBI Taxonomy" id="1070424"/>
    <lineage>
        <taxon>Bacteria</taxon>
        <taxon>Bacillati</taxon>
        <taxon>Actinomycetota</taxon>
        <taxon>Actinomycetes</taxon>
        <taxon>Streptosporangiales</taxon>
        <taxon>Streptosporangiaceae</taxon>
        <taxon>Acrocarpospora</taxon>
    </lineage>
</organism>
<keyword evidence="1" id="KW-1133">Transmembrane helix</keyword>
<dbReference type="Proteomes" id="UP000640052">
    <property type="component" value="Unassembled WGS sequence"/>
</dbReference>
<keyword evidence="3" id="KW-1185">Reference proteome</keyword>
<name>A0A919UL83_9ACTN</name>
<dbReference type="EMBL" id="BOOA01000032">
    <property type="protein sequence ID" value="GIH25729.1"/>
    <property type="molecule type" value="Genomic_DNA"/>
</dbReference>
<accession>A0A919UL83</accession>
<evidence type="ECO:0000313" key="3">
    <source>
        <dbReference type="Proteomes" id="UP000640052"/>
    </source>
</evidence>
<sequence length="311" mass="33488">MSELEARYRRLLEWYPRAHRAVHEEEMLGVLMASAEPGRARPRLADSADLIRGAILIRLRTAFGAESGPSWRRAFGLAGLVAALVLTGEQIGNAINAWIYGFDRWSGAIASAVALASVLIVVLIRYAPRWPAVAATWAWSGGLIAWNLSMLLPLDFSGTYSFSSSQLLPVVLMLTPYALTALLVTFRVERPAMPYRRMLGWTALFAAAVVPQNLSLGLLGYEWDTVLLMPPLTVVAVAAGCAARSASGRRTILLAAAPVGLLAGFDLIVLVMTGSWLFGWLGLLIPAVVMLVVARRGSRVPRAGVPEAGRG</sequence>
<keyword evidence="1" id="KW-0812">Transmembrane</keyword>
<dbReference type="RefSeq" id="WP_204042434.1">
    <property type="nucleotide sequence ID" value="NZ_BOOA01000032.1"/>
</dbReference>
<feature type="transmembrane region" description="Helical" evidence="1">
    <location>
        <begin position="227"/>
        <end position="245"/>
    </location>
</feature>
<feature type="transmembrane region" description="Helical" evidence="1">
    <location>
        <begin position="198"/>
        <end position="221"/>
    </location>
</feature>